<comment type="subcellular location">
    <subcellularLocation>
        <location evidence="1">Membrane</location>
        <topology evidence="1">Multi-pass membrane protein</topology>
    </subcellularLocation>
</comment>
<feature type="transmembrane region" description="Helical" evidence="6">
    <location>
        <begin position="248"/>
        <end position="268"/>
    </location>
</feature>
<proteinExistence type="inferred from homology"/>
<evidence type="ECO:0000313" key="8">
    <source>
        <dbReference type="EMBL" id="ATI43138.1"/>
    </source>
</evidence>
<sequence>MTPATAILFKLSSVTLLVGMLALIKASAGEVPTGEIVFFRSFFAMPVIIVWLISRKELSTGLKTVDPWGHLWRGLVGSAAMALNFMALGLLPLPEVTAISYATPIVVVIFAAMFLGETVRLFRLSAVVIGLVGVLVVLSPRLSSLSAGGLQAGGLGASETLGAVIALGAAVMAALAQVFIRKLTRTERTASIVFWFSVTASILSLTTLPFGWVIPSPGTAAMLIGSGICGGIGQILLTTAYRHADASVIAPFDYASMLLAVVLGYVVFSEVPTLQTLIGAGIVISAGALIIWREHRLGLEREKQRKAMSPSG</sequence>
<dbReference type="InterPro" id="IPR037185">
    <property type="entry name" value="EmrE-like"/>
</dbReference>
<feature type="transmembrane region" description="Helical" evidence="6">
    <location>
        <begin position="121"/>
        <end position="140"/>
    </location>
</feature>
<dbReference type="Pfam" id="PF00892">
    <property type="entry name" value="EamA"/>
    <property type="match status" value="2"/>
</dbReference>
<protein>
    <submittedName>
        <fullName evidence="8">EamA family transporter</fullName>
    </submittedName>
</protein>
<dbReference type="SUPFAM" id="SSF103481">
    <property type="entry name" value="Multidrug resistance efflux transporter EmrE"/>
    <property type="match status" value="2"/>
</dbReference>
<keyword evidence="4 6" id="KW-1133">Transmembrane helix</keyword>
<evidence type="ECO:0000256" key="3">
    <source>
        <dbReference type="ARBA" id="ARBA00022692"/>
    </source>
</evidence>
<feature type="transmembrane region" description="Helical" evidence="6">
    <location>
        <begin position="38"/>
        <end position="54"/>
    </location>
</feature>
<feature type="transmembrane region" description="Helical" evidence="6">
    <location>
        <begin position="160"/>
        <end position="180"/>
    </location>
</feature>
<feature type="transmembrane region" description="Helical" evidence="6">
    <location>
        <begin position="99"/>
        <end position="116"/>
    </location>
</feature>
<evidence type="ECO:0000259" key="7">
    <source>
        <dbReference type="Pfam" id="PF00892"/>
    </source>
</evidence>
<dbReference type="InterPro" id="IPR000620">
    <property type="entry name" value="EamA_dom"/>
</dbReference>
<dbReference type="AlphaFoldDB" id="A0A291M2X1"/>
<keyword evidence="9" id="KW-1185">Reference proteome</keyword>
<name>A0A291M2X1_9RHOB</name>
<dbReference type="Proteomes" id="UP000219050">
    <property type="component" value="Chromosome"/>
</dbReference>
<dbReference type="GO" id="GO:0016020">
    <property type="term" value="C:membrane"/>
    <property type="evidence" value="ECO:0007669"/>
    <property type="project" value="UniProtKB-SubCell"/>
</dbReference>
<dbReference type="RefSeq" id="WP_097374016.1">
    <property type="nucleotide sequence ID" value="NZ_CP021404.1"/>
</dbReference>
<feature type="transmembrane region" description="Helical" evidence="6">
    <location>
        <begin position="75"/>
        <end position="93"/>
    </location>
</feature>
<feature type="domain" description="EamA" evidence="7">
    <location>
        <begin position="161"/>
        <end position="291"/>
    </location>
</feature>
<feature type="transmembrane region" description="Helical" evidence="6">
    <location>
        <begin position="192"/>
        <end position="214"/>
    </location>
</feature>
<organism evidence="8 9">
    <name type="scientific">Pacificitalea manganoxidans</name>
    <dbReference type="NCBI Taxonomy" id="1411902"/>
    <lineage>
        <taxon>Bacteria</taxon>
        <taxon>Pseudomonadati</taxon>
        <taxon>Pseudomonadota</taxon>
        <taxon>Alphaproteobacteria</taxon>
        <taxon>Rhodobacterales</taxon>
        <taxon>Paracoccaceae</taxon>
        <taxon>Pacificitalea</taxon>
    </lineage>
</organism>
<dbReference type="PANTHER" id="PTHR22911">
    <property type="entry name" value="ACYL-MALONYL CONDENSING ENZYME-RELATED"/>
    <property type="match status" value="1"/>
</dbReference>
<keyword evidence="5 6" id="KW-0472">Membrane</keyword>
<feature type="domain" description="EamA" evidence="7">
    <location>
        <begin position="6"/>
        <end position="138"/>
    </location>
</feature>
<gene>
    <name evidence="8" type="ORF">CBW24_14735</name>
</gene>
<comment type="similarity">
    <text evidence="2">Belongs to the drug/metabolite transporter (DMT) superfamily. 10 TMS drug/metabolite exporter (DME) (TC 2.A.7.3) family.</text>
</comment>
<feature type="transmembrane region" description="Helical" evidence="6">
    <location>
        <begin position="220"/>
        <end position="241"/>
    </location>
</feature>
<accession>A0A291M2X1</accession>
<dbReference type="KEGG" id="cmag:CBW24_14735"/>
<dbReference type="EMBL" id="CP021404">
    <property type="protein sequence ID" value="ATI43138.1"/>
    <property type="molecule type" value="Genomic_DNA"/>
</dbReference>
<dbReference type="PANTHER" id="PTHR22911:SF6">
    <property type="entry name" value="SOLUTE CARRIER FAMILY 35 MEMBER G1"/>
    <property type="match status" value="1"/>
</dbReference>
<reference evidence="8 9" key="1">
    <citation type="submission" date="2017-05" db="EMBL/GenBank/DDBJ databases">
        <title>Comparative genomic and metabolic analysis of manganese-oxidizing mechanisms in Celeribater manganoxidans DY25T: its adaption to the environment of polymetallic nodule.</title>
        <authorList>
            <person name="Wang X."/>
        </authorList>
    </citation>
    <scope>NUCLEOTIDE SEQUENCE [LARGE SCALE GENOMIC DNA]</scope>
    <source>
        <strain evidence="8 9">DY25</strain>
    </source>
</reference>
<dbReference type="OrthoDB" id="8478503at2"/>
<evidence type="ECO:0000256" key="2">
    <source>
        <dbReference type="ARBA" id="ARBA00009853"/>
    </source>
</evidence>
<evidence type="ECO:0000313" key="9">
    <source>
        <dbReference type="Proteomes" id="UP000219050"/>
    </source>
</evidence>
<feature type="transmembrane region" description="Helical" evidence="6">
    <location>
        <begin position="274"/>
        <end position="292"/>
    </location>
</feature>
<evidence type="ECO:0000256" key="1">
    <source>
        <dbReference type="ARBA" id="ARBA00004141"/>
    </source>
</evidence>
<keyword evidence="3 6" id="KW-0812">Transmembrane</keyword>
<evidence type="ECO:0000256" key="5">
    <source>
        <dbReference type="ARBA" id="ARBA00023136"/>
    </source>
</evidence>
<evidence type="ECO:0000256" key="6">
    <source>
        <dbReference type="SAM" id="Phobius"/>
    </source>
</evidence>
<evidence type="ECO:0000256" key="4">
    <source>
        <dbReference type="ARBA" id="ARBA00022989"/>
    </source>
</evidence>